<dbReference type="InterPro" id="IPR013424">
    <property type="entry name" value="Ice-binding_C"/>
</dbReference>
<dbReference type="AlphaFoldDB" id="A0A1I0EHJ4"/>
<sequence length="230" mass="24570">MKKIEALISAVFGVILLLPIPSNAIPVIDQSQTVNGGGTNNITYVNRLAQTFTVGMSGLFTGIDILAQGLGSDPDITVSIQSLDTNGFPDDSNILGSSTLSGPSLITSSPTDWHFDFLASNIVVNAGDQLALVLSSTDDPWSTGDVSVVFWGPHSSLGDFYTGGGYFATWDQNTGQDCGWCSAGGRDMYFRTYVDQDLSIVSVPEPTTMMLFGIGFAGLLRYKMYHIKEA</sequence>
<dbReference type="Pfam" id="PF07589">
    <property type="entry name" value="PEP-CTERM"/>
    <property type="match status" value="1"/>
</dbReference>
<dbReference type="NCBIfam" id="TIGR02595">
    <property type="entry name" value="PEP_CTERM"/>
    <property type="match status" value="1"/>
</dbReference>
<accession>A0A1I0EHJ4</accession>
<dbReference type="OrthoDB" id="7509429at2"/>
<evidence type="ECO:0000313" key="2">
    <source>
        <dbReference type="EMBL" id="SET44071.1"/>
    </source>
</evidence>
<protein>
    <submittedName>
        <fullName evidence="2">PEP-CTERM protein-sorting domain-containing protein</fullName>
    </submittedName>
</protein>
<keyword evidence="3" id="KW-1185">Reference proteome</keyword>
<dbReference type="Proteomes" id="UP000199345">
    <property type="component" value="Unassembled WGS sequence"/>
</dbReference>
<proteinExistence type="predicted"/>
<dbReference type="EMBL" id="FOIA01000027">
    <property type="protein sequence ID" value="SET44071.1"/>
    <property type="molecule type" value="Genomic_DNA"/>
</dbReference>
<name>A0A1I0EHJ4_9PROT</name>
<dbReference type="RefSeq" id="WP_090660176.1">
    <property type="nucleotide sequence ID" value="NZ_FOIA01000027.1"/>
</dbReference>
<reference evidence="3" key="1">
    <citation type="submission" date="2016-10" db="EMBL/GenBank/DDBJ databases">
        <authorList>
            <person name="Varghese N."/>
            <person name="Submissions S."/>
        </authorList>
    </citation>
    <scope>NUCLEOTIDE SEQUENCE [LARGE SCALE GENOMIC DNA]</scope>
    <source>
        <strain evidence="3">Nm71</strain>
    </source>
</reference>
<evidence type="ECO:0000259" key="1">
    <source>
        <dbReference type="Pfam" id="PF07589"/>
    </source>
</evidence>
<feature type="domain" description="Ice-binding protein C-terminal" evidence="1">
    <location>
        <begin position="202"/>
        <end position="220"/>
    </location>
</feature>
<evidence type="ECO:0000313" key="3">
    <source>
        <dbReference type="Proteomes" id="UP000199345"/>
    </source>
</evidence>
<organism evidence="2 3">
    <name type="scientific">Nitrosomonas marina</name>
    <dbReference type="NCBI Taxonomy" id="917"/>
    <lineage>
        <taxon>Bacteria</taxon>
        <taxon>Pseudomonadati</taxon>
        <taxon>Pseudomonadota</taxon>
        <taxon>Betaproteobacteria</taxon>
        <taxon>Nitrosomonadales</taxon>
        <taxon>Nitrosomonadaceae</taxon>
        <taxon>Nitrosomonas</taxon>
    </lineage>
</organism>
<gene>
    <name evidence="2" type="ORF">SAMN05216326_12716</name>
</gene>